<feature type="transmembrane region" description="Helical" evidence="1">
    <location>
        <begin position="179"/>
        <end position="200"/>
    </location>
</feature>
<feature type="transmembrane region" description="Helical" evidence="1">
    <location>
        <begin position="107"/>
        <end position="126"/>
    </location>
</feature>
<reference evidence="2 3" key="1">
    <citation type="journal article" date="2018" name="Biodegradation">
        <title>1,4-Dioxane degradation characteristics of Rhodococcus aetherivorans JCM 14343.</title>
        <authorList>
            <person name="Inoue D."/>
            <person name="Tsunoda T."/>
            <person name="Yamamoto N."/>
            <person name="Ike M."/>
            <person name="Sei K."/>
        </authorList>
    </citation>
    <scope>NUCLEOTIDE SEQUENCE [LARGE SCALE GENOMIC DNA]</scope>
    <source>
        <strain evidence="2 3">JCM 14343</strain>
    </source>
</reference>
<sequence>MRPTKLSVALGREALAARTESANGWLQGTPPGRTVRRVIDGLIDIELADRSMSLAAKIFTSVLPLIIAASIFSDWDLATHAIEEQLGIDSTDLSAWTSEYDATDPTFAAFGVLGLLLVAISGTSFTRTLARIYAKIWNVPPISARDAWRWLVVLLLVAASAALIGVIRQVSGPHFVGRSLAILGELAVWAVVWTVCPYLLTRGALSGRVLWATGMLTASGLTVVRAAGRIVLPKLTATAETKFGPLGVVFTSISWLFALSMVIVGAATITKALALDESYLGRYLRGPSAGA</sequence>
<feature type="transmembrane region" description="Helical" evidence="1">
    <location>
        <begin position="252"/>
        <end position="275"/>
    </location>
</feature>
<keyword evidence="3" id="KW-1185">Reference proteome</keyword>
<evidence type="ECO:0000313" key="2">
    <source>
        <dbReference type="EMBL" id="GES36672.1"/>
    </source>
</evidence>
<evidence type="ECO:0000256" key="1">
    <source>
        <dbReference type="SAM" id="Phobius"/>
    </source>
</evidence>
<keyword evidence="1" id="KW-1133">Transmembrane helix</keyword>
<comment type="caution">
    <text evidence="2">The sequence shown here is derived from an EMBL/GenBank/DDBJ whole genome shotgun (WGS) entry which is preliminary data.</text>
</comment>
<proteinExistence type="predicted"/>
<protein>
    <submittedName>
        <fullName evidence="2">Uncharacterized protein</fullName>
    </submittedName>
</protein>
<name>A0ABQ0YJD5_9NOCA</name>
<feature type="transmembrane region" description="Helical" evidence="1">
    <location>
        <begin position="147"/>
        <end position="167"/>
    </location>
</feature>
<keyword evidence="1" id="KW-0472">Membrane</keyword>
<organism evidence="2 3">
    <name type="scientific">Rhodococcus aetherivorans</name>
    <dbReference type="NCBI Taxonomy" id="191292"/>
    <lineage>
        <taxon>Bacteria</taxon>
        <taxon>Bacillati</taxon>
        <taxon>Actinomycetota</taxon>
        <taxon>Actinomycetes</taxon>
        <taxon>Mycobacteriales</taxon>
        <taxon>Nocardiaceae</taxon>
        <taxon>Rhodococcus</taxon>
    </lineage>
</organism>
<feature type="transmembrane region" description="Helical" evidence="1">
    <location>
        <begin position="54"/>
        <end position="72"/>
    </location>
</feature>
<dbReference type="RefSeq" id="WP_006941478.1">
    <property type="nucleotide sequence ID" value="NZ_BAAAYP010000036.1"/>
</dbReference>
<dbReference type="Proteomes" id="UP000325466">
    <property type="component" value="Unassembled WGS sequence"/>
</dbReference>
<keyword evidence="1" id="KW-0812">Transmembrane</keyword>
<feature type="transmembrane region" description="Helical" evidence="1">
    <location>
        <begin position="209"/>
        <end position="232"/>
    </location>
</feature>
<dbReference type="EMBL" id="BLAH01000072">
    <property type="protein sequence ID" value="GES36672.1"/>
    <property type="molecule type" value="Genomic_DNA"/>
</dbReference>
<dbReference type="GeneID" id="83619868"/>
<gene>
    <name evidence="2" type="ORF">RAJCM14343_1924</name>
</gene>
<evidence type="ECO:0000313" key="3">
    <source>
        <dbReference type="Proteomes" id="UP000325466"/>
    </source>
</evidence>
<accession>A0ABQ0YJD5</accession>